<evidence type="ECO:0000313" key="11">
    <source>
        <dbReference type="EMBL" id="GBM26374.1"/>
    </source>
</evidence>
<evidence type="ECO:0000256" key="3">
    <source>
        <dbReference type="ARBA" id="ARBA00022737"/>
    </source>
</evidence>
<keyword evidence="4 9" id="KW-0863">Zinc-finger</keyword>
<reference evidence="11 12" key="1">
    <citation type="journal article" date="2019" name="Sci. Rep.">
        <title>Orb-weaving spider Araneus ventricosus genome elucidates the spidroin gene catalogue.</title>
        <authorList>
            <person name="Kono N."/>
            <person name="Nakamura H."/>
            <person name="Ohtoshi R."/>
            <person name="Moran D.A.P."/>
            <person name="Shinohara A."/>
            <person name="Yoshida Y."/>
            <person name="Fujiwara M."/>
            <person name="Mori M."/>
            <person name="Tomita M."/>
            <person name="Arakawa K."/>
        </authorList>
    </citation>
    <scope>NUCLEOTIDE SEQUENCE [LARGE SCALE GENOMIC DNA]</scope>
</reference>
<dbReference type="InterPro" id="IPR011011">
    <property type="entry name" value="Znf_FYVE_PHD"/>
</dbReference>
<comment type="caution">
    <text evidence="11">The sequence shown here is derived from an EMBL/GenBank/DDBJ whole genome shotgun (WGS) entry which is preliminary data.</text>
</comment>
<dbReference type="GO" id="GO:0042800">
    <property type="term" value="F:histone H3K4 methyltransferase activity"/>
    <property type="evidence" value="ECO:0007669"/>
    <property type="project" value="TreeGrafter"/>
</dbReference>
<name>A0A4Y2EEW4_ARAVE</name>
<evidence type="ECO:0000256" key="5">
    <source>
        <dbReference type="ARBA" id="ARBA00022833"/>
    </source>
</evidence>
<dbReference type="PANTHER" id="PTHR45888:SF6">
    <property type="entry name" value="HL01030P-RELATED"/>
    <property type="match status" value="1"/>
</dbReference>
<dbReference type="Proteomes" id="UP000499080">
    <property type="component" value="Unassembled WGS sequence"/>
</dbReference>
<keyword evidence="7" id="KW-0804">Transcription</keyword>
<evidence type="ECO:0000256" key="4">
    <source>
        <dbReference type="ARBA" id="ARBA00022771"/>
    </source>
</evidence>
<evidence type="ECO:0000313" key="12">
    <source>
        <dbReference type="Proteomes" id="UP000499080"/>
    </source>
</evidence>
<feature type="domain" description="PHD-type" evidence="10">
    <location>
        <begin position="43"/>
        <end position="91"/>
    </location>
</feature>
<keyword evidence="12" id="KW-1185">Reference proteome</keyword>
<keyword evidence="8" id="KW-0539">Nucleus</keyword>
<keyword evidence="6" id="KW-0805">Transcription regulation</keyword>
<dbReference type="PANTHER" id="PTHR45888">
    <property type="entry name" value="HL01030P-RELATED"/>
    <property type="match status" value="1"/>
</dbReference>
<evidence type="ECO:0000259" key="10">
    <source>
        <dbReference type="PROSITE" id="PS50016"/>
    </source>
</evidence>
<protein>
    <submittedName>
        <fullName evidence="11">Histone-lysine N-methyltransferase 2C</fullName>
    </submittedName>
</protein>
<dbReference type="EMBL" id="BGPR01169678">
    <property type="protein sequence ID" value="GBM26374.1"/>
    <property type="molecule type" value="Genomic_DNA"/>
</dbReference>
<dbReference type="GO" id="GO:0003713">
    <property type="term" value="F:transcription coactivator activity"/>
    <property type="evidence" value="ECO:0007669"/>
    <property type="project" value="TreeGrafter"/>
</dbReference>
<keyword evidence="2" id="KW-0479">Metal-binding</keyword>
<dbReference type="OrthoDB" id="6430658at2759"/>
<dbReference type="GO" id="GO:0008270">
    <property type="term" value="F:zinc ion binding"/>
    <property type="evidence" value="ECO:0007669"/>
    <property type="project" value="UniProtKB-KW"/>
</dbReference>
<dbReference type="InterPro" id="IPR001965">
    <property type="entry name" value="Znf_PHD"/>
</dbReference>
<evidence type="ECO:0000256" key="1">
    <source>
        <dbReference type="ARBA" id="ARBA00004123"/>
    </source>
</evidence>
<dbReference type="SMART" id="SM00249">
    <property type="entry name" value="PHD"/>
    <property type="match status" value="2"/>
</dbReference>
<keyword evidence="5" id="KW-0862">Zinc</keyword>
<proteinExistence type="predicted"/>
<dbReference type="Pfam" id="PF00628">
    <property type="entry name" value="PHD"/>
    <property type="match status" value="1"/>
</dbReference>
<dbReference type="InterPro" id="IPR019787">
    <property type="entry name" value="Znf_PHD-finger"/>
</dbReference>
<evidence type="ECO:0000256" key="6">
    <source>
        <dbReference type="ARBA" id="ARBA00023015"/>
    </source>
</evidence>
<comment type="subcellular location">
    <subcellularLocation>
        <location evidence="1">Nucleus</location>
    </subcellularLocation>
</comment>
<keyword evidence="11" id="KW-0489">Methyltransferase</keyword>
<evidence type="ECO:0000256" key="2">
    <source>
        <dbReference type="ARBA" id="ARBA00022723"/>
    </source>
</evidence>
<evidence type="ECO:0000256" key="8">
    <source>
        <dbReference type="ARBA" id="ARBA00023242"/>
    </source>
</evidence>
<dbReference type="PROSITE" id="PS50016">
    <property type="entry name" value="ZF_PHD_2"/>
    <property type="match status" value="1"/>
</dbReference>
<dbReference type="Gene3D" id="3.30.40.10">
    <property type="entry name" value="Zinc/RING finger domain, C3HC4 (zinc finger)"/>
    <property type="match status" value="2"/>
</dbReference>
<dbReference type="GO" id="GO:0032259">
    <property type="term" value="P:methylation"/>
    <property type="evidence" value="ECO:0007669"/>
    <property type="project" value="UniProtKB-KW"/>
</dbReference>
<gene>
    <name evidence="11" type="primary">KMT2C_3</name>
    <name evidence="11" type="ORF">AVEN_254570_1</name>
</gene>
<evidence type="ECO:0000256" key="7">
    <source>
        <dbReference type="ARBA" id="ARBA00023163"/>
    </source>
</evidence>
<evidence type="ECO:0000256" key="9">
    <source>
        <dbReference type="PROSITE-ProRule" id="PRU00146"/>
    </source>
</evidence>
<sequence>MACHESGDLSQLLLCTTCANYYHGNCLEPPITPSPDVRAGWQCFDCKVCQNCRLPEESNKMLVCNTCDKGYHIFCVKPPVSSIPKSGWKCS</sequence>
<dbReference type="FunFam" id="3.30.40.10:FF:000852">
    <property type="entry name" value="Histone-lysine N-methyltransferase 2C"/>
    <property type="match status" value="1"/>
</dbReference>
<keyword evidence="11" id="KW-0808">Transferase</keyword>
<organism evidence="11 12">
    <name type="scientific">Araneus ventricosus</name>
    <name type="common">Orbweaver spider</name>
    <name type="synonym">Epeira ventricosa</name>
    <dbReference type="NCBI Taxonomy" id="182803"/>
    <lineage>
        <taxon>Eukaryota</taxon>
        <taxon>Metazoa</taxon>
        <taxon>Ecdysozoa</taxon>
        <taxon>Arthropoda</taxon>
        <taxon>Chelicerata</taxon>
        <taxon>Arachnida</taxon>
        <taxon>Araneae</taxon>
        <taxon>Araneomorphae</taxon>
        <taxon>Entelegynae</taxon>
        <taxon>Araneoidea</taxon>
        <taxon>Araneidae</taxon>
        <taxon>Araneus</taxon>
    </lineage>
</organism>
<dbReference type="InterPro" id="IPR013083">
    <property type="entry name" value="Znf_RING/FYVE/PHD"/>
</dbReference>
<dbReference type="GO" id="GO:0044666">
    <property type="term" value="C:MLL3/4 complex"/>
    <property type="evidence" value="ECO:0007669"/>
    <property type="project" value="TreeGrafter"/>
</dbReference>
<accession>A0A4Y2EEW4</accession>
<dbReference type="SUPFAM" id="SSF57903">
    <property type="entry name" value="FYVE/PHD zinc finger"/>
    <property type="match status" value="2"/>
</dbReference>
<keyword evidence="3" id="KW-0677">Repeat</keyword>
<dbReference type="AlphaFoldDB" id="A0A4Y2EEW4"/>
<feature type="non-terminal residue" evidence="11">
    <location>
        <position position="91"/>
    </location>
</feature>
<dbReference type="GO" id="GO:0045944">
    <property type="term" value="P:positive regulation of transcription by RNA polymerase II"/>
    <property type="evidence" value="ECO:0007669"/>
    <property type="project" value="TreeGrafter"/>
</dbReference>